<protein>
    <recommendedName>
        <fullName evidence="5">Leucine-rich repeat domain-containing protein</fullName>
    </recommendedName>
</protein>
<dbReference type="Pfam" id="PF13855">
    <property type="entry name" value="LRR_8"/>
    <property type="match status" value="1"/>
</dbReference>
<evidence type="ECO:0008006" key="5">
    <source>
        <dbReference type="Google" id="ProtNLM"/>
    </source>
</evidence>
<dbReference type="Pfam" id="PF00560">
    <property type="entry name" value="LRR_1"/>
    <property type="match status" value="2"/>
</dbReference>
<accession>A0A7X9RZC4</accession>
<dbReference type="InterPro" id="IPR001611">
    <property type="entry name" value="Leu-rich_rpt"/>
</dbReference>
<dbReference type="PANTHER" id="PTHR48051:SF1">
    <property type="entry name" value="RAS SUPPRESSOR PROTEIN 1"/>
    <property type="match status" value="1"/>
</dbReference>
<keyword evidence="4" id="KW-1185">Reference proteome</keyword>
<dbReference type="InterPro" id="IPR032675">
    <property type="entry name" value="LRR_dom_sf"/>
</dbReference>
<proteinExistence type="predicted"/>
<evidence type="ECO:0000256" key="1">
    <source>
        <dbReference type="ARBA" id="ARBA00022614"/>
    </source>
</evidence>
<dbReference type="InterPro" id="IPR050216">
    <property type="entry name" value="LRR_domain-containing"/>
</dbReference>
<dbReference type="AlphaFoldDB" id="A0A7X9RZC4"/>
<dbReference type="PROSITE" id="PS51450">
    <property type="entry name" value="LRR"/>
    <property type="match status" value="2"/>
</dbReference>
<dbReference type="RefSeq" id="WP_169659752.1">
    <property type="nucleotide sequence ID" value="NZ_JABANE010000103.1"/>
</dbReference>
<evidence type="ECO:0000313" key="4">
    <source>
        <dbReference type="Proteomes" id="UP000576082"/>
    </source>
</evidence>
<dbReference type="SMART" id="SM00369">
    <property type="entry name" value="LRR_TYP"/>
    <property type="match status" value="3"/>
</dbReference>
<dbReference type="Proteomes" id="UP000576082">
    <property type="component" value="Unassembled WGS sequence"/>
</dbReference>
<dbReference type="EMBL" id="JABANE010000103">
    <property type="protein sequence ID" value="NME71538.1"/>
    <property type="molecule type" value="Genomic_DNA"/>
</dbReference>
<sequence length="394" mass="44398">MTEQTCNLNLEKEVIEELEQTFQSYFSFEQNTDGYVIAIKLSGTSESAFNYSPILITEIPLSIASFTYLEVVDLSNNAITELPTFFKELKLLEVLILNNNPVSELPDYIFDLQSLKVLSLENTEIKALPEVLANQSELTHLYLGGSNFIGFPIVLNSIASNIKGLSLNDIELLPPNINDYSSLNYFSAILHNFKNLDRLQGLKTLIIKNSKAVKFPFDFKTLPSLIELRFIDCGKLRELPKKLGMINHIEEMTLDFSGCTSLQGIPETFINFNVTFLYLNGCSSIRFLPSSWDIGSIHALNVNWTTPPKNIFKTGARKLWITGSRFSSIRGIGEMSNLNFCVMTDGGLRTIPEEILNCKNLEFLNISGNKVKHIPEFLKDLPKLKSIEIGEMKL</sequence>
<dbReference type="Gene3D" id="3.80.10.10">
    <property type="entry name" value="Ribonuclease Inhibitor"/>
    <property type="match status" value="2"/>
</dbReference>
<comment type="caution">
    <text evidence="3">The sequence shown here is derived from an EMBL/GenBank/DDBJ whole genome shotgun (WGS) entry which is preliminary data.</text>
</comment>
<evidence type="ECO:0000313" key="3">
    <source>
        <dbReference type="EMBL" id="NME71538.1"/>
    </source>
</evidence>
<gene>
    <name evidence="3" type="ORF">HHU12_26460</name>
</gene>
<evidence type="ECO:0000256" key="2">
    <source>
        <dbReference type="ARBA" id="ARBA00022737"/>
    </source>
</evidence>
<dbReference type="PANTHER" id="PTHR48051">
    <property type="match status" value="1"/>
</dbReference>
<keyword evidence="2" id="KW-0677">Repeat</keyword>
<name>A0A7X9RZC4_9BACT</name>
<organism evidence="3 4">
    <name type="scientific">Flammeovirga aprica JL-4</name>
    <dbReference type="NCBI Taxonomy" id="694437"/>
    <lineage>
        <taxon>Bacteria</taxon>
        <taxon>Pseudomonadati</taxon>
        <taxon>Bacteroidota</taxon>
        <taxon>Cytophagia</taxon>
        <taxon>Cytophagales</taxon>
        <taxon>Flammeovirgaceae</taxon>
        <taxon>Flammeovirga</taxon>
    </lineage>
</organism>
<dbReference type="GO" id="GO:0005737">
    <property type="term" value="C:cytoplasm"/>
    <property type="evidence" value="ECO:0007669"/>
    <property type="project" value="TreeGrafter"/>
</dbReference>
<dbReference type="SUPFAM" id="SSF52047">
    <property type="entry name" value="RNI-like"/>
    <property type="match status" value="1"/>
</dbReference>
<reference evidence="3 4" key="1">
    <citation type="submission" date="2020-04" db="EMBL/GenBank/DDBJ databases">
        <title>Flammeovirga sp. SR4, a novel species isolated from seawater.</title>
        <authorList>
            <person name="Wang X."/>
        </authorList>
    </citation>
    <scope>NUCLEOTIDE SEQUENCE [LARGE SCALE GENOMIC DNA]</scope>
    <source>
        <strain evidence="3 4">ATCC 23126</strain>
    </source>
</reference>
<keyword evidence="1" id="KW-0433">Leucine-rich repeat</keyword>
<dbReference type="InterPro" id="IPR003591">
    <property type="entry name" value="Leu-rich_rpt_typical-subtyp"/>
</dbReference>